<dbReference type="Gene3D" id="1.20.1540.10">
    <property type="entry name" value="Rhomboid-like"/>
    <property type="match status" value="1"/>
</dbReference>
<dbReference type="InterPro" id="IPR013861">
    <property type="entry name" value="TMEM115/Pdh1/Rbl19"/>
</dbReference>
<organism evidence="7 8">
    <name type="scientific">Diatrype stigma</name>
    <dbReference type="NCBI Taxonomy" id="117547"/>
    <lineage>
        <taxon>Eukaryota</taxon>
        <taxon>Fungi</taxon>
        <taxon>Dikarya</taxon>
        <taxon>Ascomycota</taxon>
        <taxon>Pezizomycotina</taxon>
        <taxon>Sordariomycetes</taxon>
        <taxon>Xylariomycetidae</taxon>
        <taxon>Xylariales</taxon>
        <taxon>Diatrypaceae</taxon>
        <taxon>Diatrype</taxon>
    </lineage>
</organism>
<dbReference type="EMBL" id="JAKJXP020000010">
    <property type="protein sequence ID" value="KAK7755876.1"/>
    <property type="molecule type" value="Genomic_DNA"/>
</dbReference>
<comment type="caution">
    <text evidence="7">The sequence shown here is derived from an EMBL/GenBank/DDBJ whole genome shotgun (WGS) entry which is preliminary data.</text>
</comment>
<feature type="transmembrane region" description="Helical" evidence="6">
    <location>
        <begin position="114"/>
        <end position="135"/>
    </location>
</feature>
<feature type="transmembrane region" description="Helical" evidence="6">
    <location>
        <begin position="169"/>
        <end position="197"/>
    </location>
</feature>
<feature type="transmembrane region" description="Helical" evidence="6">
    <location>
        <begin position="84"/>
        <end position="107"/>
    </location>
</feature>
<dbReference type="SMART" id="SM01160">
    <property type="entry name" value="DUF1751"/>
    <property type="match status" value="1"/>
</dbReference>
<keyword evidence="2 6" id="KW-0812">Transmembrane</keyword>
<feature type="region of interest" description="Disordered" evidence="5">
    <location>
        <begin position="238"/>
        <end position="261"/>
    </location>
</feature>
<evidence type="ECO:0000313" key="7">
    <source>
        <dbReference type="EMBL" id="KAK7755876.1"/>
    </source>
</evidence>
<evidence type="ECO:0000256" key="5">
    <source>
        <dbReference type="SAM" id="MobiDB-lite"/>
    </source>
</evidence>
<dbReference type="AlphaFoldDB" id="A0AAN9UXT8"/>
<dbReference type="PANTHER" id="PTHR43066:SF21">
    <property type="entry name" value="UBIQUITIN-ASSOCIATED DOMAIN-CONTAINING PROTEIN 2"/>
    <property type="match status" value="1"/>
</dbReference>
<feature type="transmembrane region" description="Helical" evidence="6">
    <location>
        <begin position="49"/>
        <end position="72"/>
    </location>
</feature>
<keyword evidence="4 6" id="KW-0472">Membrane</keyword>
<dbReference type="Proteomes" id="UP001320420">
    <property type="component" value="Unassembled WGS sequence"/>
</dbReference>
<dbReference type="GO" id="GO:0004252">
    <property type="term" value="F:serine-type endopeptidase activity"/>
    <property type="evidence" value="ECO:0007669"/>
    <property type="project" value="TreeGrafter"/>
</dbReference>
<evidence type="ECO:0000256" key="3">
    <source>
        <dbReference type="ARBA" id="ARBA00022989"/>
    </source>
</evidence>
<dbReference type="GO" id="GO:0006890">
    <property type="term" value="P:retrograde vesicle-mediated transport, Golgi to endoplasmic reticulum"/>
    <property type="evidence" value="ECO:0007669"/>
    <property type="project" value="InterPro"/>
</dbReference>
<evidence type="ECO:0008006" key="9">
    <source>
        <dbReference type="Google" id="ProtNLM"/>
    </source>
</evidence>
<comment type="subcellular location">
    <subcellularLocation>
        <location evidence="1">Membrane</location>
        <topology evidence="1">Multi-pass membrane protein</topology>
    </subcellularLocation>
</comment>
<feature type="transmembrane region" description="Helical" evidence="6">
    <location>
        <begin position="12"/>
        <end position="28"/>
    </location>
</feature>
<evidence type="ECO:0000256" key="2">
    <source>
        <dbReference type="ARBA" id="ARBA00022692"/>
    </source>
</evidence>
<accession>A0AAN9UXT8</accession>
<keyword evidence="3 6" id="KW-1133">Transmembrane helix</keyword>
<proteinExistence type="predicted"/>
<reference evidence="7 8" key="1">
    <citation type="submission" date="2024-02" db="EMBL/GenBank/DDBJ databases">
        <title>De novo assembly and annotation of 12 fungi associated with fruit tree decline syndrome in Ontario, Canada.</title>
        <authorList>
            <person name="Sulman M."/>
            <person name="Ellouze W."/>
            <person name="Ilyukhin E."/>
        </authorList>
    </citation>
    <scope>NUCLEOTIDE SEQUENCE [LARGE SCALE GENOMIC DNA]</scope>
    <source>
        <strain evidence="7 8">M11/M66-122</strain>
    </source>
</reference>
<keyword evidence="8" id="KW-1185">Reference proteome</keyword>
<gene>
    <name evidence="7" type="ORF">SLS62_002163</name>
</gene>
<dbReference type="GO" id="GO:0016020">
    <property type="term" value="C:membrane"/>
    <property type="evidence" value="ECO:0007669"/>
    <property type="project" value="UniProtKB-SubCell"/>
</dbReference>
<dbReference type="Pfam" id="PF08551">
    <property type="entry name" value="DUF1751"/>
    <property type="match status" value="1"/>
</dbReference>
<dbReference type="PANTHER" id="PTHR43066">
    <property type="entry name" value="RHOMBOID-RELATED PROTEIN"/>
    <property type="match status" value="1"/>
</dbReference>
<dbReference type="InterPro" id="IPR035952">
    <property type="entry name" value="Rhomboid-like_sf"/>
</dbReference>
<name>A0AAN9UXT8_9PEZI</name>
<evidence type="ECO:0000256" key="1">
    <source>
        <dbReference type="ARBA" id="ARBA00004141"/>
    </source>
</evidence>
<evidence type="ECO:0000313" key="8">
    <source>
        <dbReference type="Proteomes" id="UP001320420"/>
    </source>
</evidence>
<sequence length="273" mass="30947">MSFTNAPVTRALVYGLVGLSIAASLLDIKHYFYILVDLHIWRFHQLWRALIYQLCYTNSSEVLFAAMTLYHMRGVERMWGPRKYATFVLVTSALTSVLPPVLLTLVLRPLTFGFFNYLPAGPTPIIFAVLAQYHAMVPHLYKYKIATTTTPQMDGQYQGLTFSDKSYRYLLAIQLALSQWPGSVLGAFTGWVVGYAWRMEVLPRSLTRWRIPGWIVGVRTPRRSEEFEGLRRRLEGESASAATASGVQSHAEGEGGRRRTMGQQIMDQFRGAI</sequence>
<evidence type="ECO:0000256" key="4">
    <source>
        <dbReference type="ARBA" id="ARBA00023136"/>
    </source>
</evidence>
<protein>
    <recommendedName>
        <fullName evidence="9">UBA domain-containing protein Ucp14</fullName>
    </recommendedName>
</protein>
<evidence type="ECO:0000256" key="6">
    <source>
        <dbReference type="SAM" id="Phobius"/>
    </source>
</evidence>
<dbReference type="SUPFAM" id="SSF144091">
    <property type="entry name" value="Rhomboid-like"/>
    <property type="match status" value="1"/>
</dbReference>